<feature type="transmembrane region" description="Helical" evidence="7">
    <location>
        <begin position="352"/>
        <end position="376"/>
    </location>
</feature>
<dbReference type="InterPro" id="IPR011701">
    <property type="entry name" value="MFS"/>
</dbReference>
<gene>
    <name evidence="9" type="ORF">J2Z37_003805</name>
</gene>
<feature type="transmembrane region" description="Helical" evidence="7">
    <location>
        <begin position="131"/>
        <end position="153"/>
    </location>
</feature>
<dbReference type="Gene3D" id="1.20.1720.10">
    <property type="entry name" value="Multidrug resistance protein D"/>
    <property type="match status" value="1"/>
</dbReference>
<feature type="domain" description="Major facilitator superfamily (MFS) profile" evidence="8">
    <location>
        <begin position="8"/>
        <end position="460"/>
    </location>
</feature>
<feature type="transmembrane region" description="Helical" evidence="7">
    <location>
        <begin position="7"/>
        <end position="30"/>
    </location>
</feature>
<dbReference type="RefSeq" id="WP_209811800.1">
    <property type="nucleotide sequence ID" value="NZ_JAGGKT010000013.1"/>
</dbReference>
<feature type="transmembrane region" description="Helical" evidence="7">
    <location>
        <begin position="327"/>
        <end position="346"/>
    </location>
</feature>
<dbReference type="PANTHER" id="PTHR23501:SF191">
    <property type="entry name" value="VACUOLAR BASIC AMINO ACID TRANSPORTER 4"/>
    <property type="match status" value="1"/>
</dbReference>
<dbReference type="Proteomes" id="UP001519343">
    <property type="component" value="Unassembled WGS sequence"/>
</dbReference>
<evidence type="ECO:0000256" key="7">
    <source>
        <dbReference type="SAM" id="Phobius"/>
    </source>
</evidence>
<evidence type="ECO:0000313" key="9">
    <source>
        <dbReference type="EMBL" id="MBP1933792.1"/>
    </source>
</evidence>
<proteinExistence type="predicted"/>
<dbReference type="PANTHER" id="PTHR23501">
    <property type="entry name" value="MAJOR FACILITATOR SUPERFAMILY"/>
    <property type="match status" value="1"/>
</dbReference>
<comment type="caution">
    <text evidence="9">The sequence shown here is derived from an EMBL/GenBank/DDBJ whole genome shotgun (WGS) entry which is preliminary data.</text>
</comment>
<feature type="transmembrane region" description="Helical" evidence="7">
    <location>
        <begin position="73"/>
        <end position="92"/>
    </location>
</feature>
<feature type="transmembrane region" description="Helical" evidence="7">
    <location>
        <begin position="263"/>
        <end position="286"/>
    </location>
</feature>
<evidence type="ECO:0000256" key="5">
    <source>
        <dbReference type="ARBA" id="ARBA00022989"/>
    </source>
</evidence>
<dbReference type="InterPro" id="IPR036259">
    <property type="entry name" value="MFS_trans_sf"/>
</dbReference>
<dbReference type="Pfam" id="PF07690">
    <property type="entry name" value="MFS_1"/>
    <property type="match status" value="1"/>
</dbReference>
<evidence type="ECO:0000256" key="4">
    <source>
        <dbReference type="ARBA" id="ARBA00022692"/>
    </source>
</evidence>
<dbReference type="PRINTS" id="PR01036">
    <property type="entry name" value="TCRTETB"/>
</dbReference>
<feature type="transmembrane region" description="Helical" evidence="7">
    <location>
        <begin position="224"/>
        <end position="242"/>
    </location>
</feature>
<accession>A0ABS4GUK7</accession>
<keyword evidence="2" id="KW-0813">Transport</keyword>
<keyword evidence="5 7" id="KW-1133">Transmembrane helix</keyword>
<evidence type="ECO:0000313" key="10">
    <source>
        <dbReference type="Proteomes" id="UP001519343"/>
    </source>
</evidence>
<sequence>MNTYQRNITIALLIATFLSAIEVTIVSTAMPVIVNKLGGMDLISWVFAVYLLTSAVTTPIFGKLSDLFGRKMIFMVGVSLFLLGSALCGFSQTMEQLIWFRALQGIGAGALMPTTFTIIGDIFDYEQRAKVQGLFSAIWGIAGIFGPLVGGFFVDYLTWHWIFFINIPFGLVSMLLLGRSLKESSEKKERIIDYSGALTFTIGMTALLYALLSGGNEIPWNSKAMYFLFGVALVFLALFIRIQLRHPEPMVPLGLFKYRDLAVSNLVSFFMSAILIGLTAYLPLWIQGVLEMGATSSGLTLTPMSLGWPIGAVLSGRLLVRLGARSISLLGTVLVAIGSLALALVTAATANWVLVVIMFFVGLGFGLSFTVFTVVVQSAVGWNMRGAATSSNTFLRILGQTLGIAVLGTVLNQHIGAYSASGEQVPPDILAGGLHMVFVILAGIAIVSALFTGLIPKHKPQDEKKQAS</sequence>
<dbReference type="NCBIfam" id="TIGR00711">
    <property type="entry name" value="efflux_EmrB"/>
    <property type="match status" value="1"/>
</dbReference>
<dbReference type="Gene3D" id="1.20.1250.20">
    <property type="entry name" value="MFS general substrate transporter like domains"/>
    <property type="match status" value="1"/>
</dbReference>
<dbReference type="EMBL" id="JAGGKT010000013">
    <property type="protein sequence ID" value="MBP1933792.1"/>
    <property type="molecule type" value="Genomic_DNA"/>
</dbReference>
<organism evidence="9 10">
    <name type="scientific">Ammoniphilus resinae</name>
    <dbReference type="NCBI Taxonomy" id="861532"/>
    <lineage>
        <taxon>Bacteria</taxon>
        <taxon>Bacillati</taxon>
        <taxon>Bacillota</taxon>
        <taxon>Bacilli</taxon>
        <taxon>Bacillales</taxon>
        <taxon>Paenibacillaceae</taxon>
        <taxon>Aneurinibacillus group</taxon>
        <taxon>Ammoniphilus</taxon>
    </lineage>
</organism>
<reference evidence="9 10" key="1">
    <citation type="submission" date="2021-03" db="EMBL/GenBank/DDBJ databases">
        <title>Genomic Encyclopedia of Type Strains, Phase IV (KMG-IV): sequencing the most valuable type-strain genomes for metagenomic binning, comparative biology and taxonomic classification.</title>
        <authorList>
            <person name="Goeker M."/>
        </authorList>
    </citation>
    <scope>NUCLEOTIDE SEQUENCE [LARGE SCALE GENOMIC DNA]</scope>
    <source>
        <strain evidence="9 10">DSM 24738</strain>
    </source>
</reference>
<evidence type="ECO:0000256" key="6">
    <source>
        <dbReference type="ARBA" id="ARBA00023136"/>
    </source>
</evidence>
<dbReference type="SUPFAM" id="SSF103473">
    <property type="entry name" value="MFS general substrate transporter"/>
    <property type="match status" value="1"/>
</dbReference>
<dbReference type="InterPro" id="IPR004638">
    <property type="entry name" value="EmrB-like"/>
</dbReference>
<evidence type="ECO:0000256" key="3">
    <source>
        <dbReference type="ARBA" id="ARBA00022475"/>
    </source>
</evidence>
<keyword evidence="3" id="KW-1003">Cell membrane</keyword>
<feature type="transmembrane region" description="Helical" evidence="7">
    <location>
        <begin position="159"/>
        <end position="179"/>
    </location>
</feature>
<keyword evidence="10" id="KW-1185">Reference proteome</keyword>
<evidence type="ECO:0000259" key="8">
    <source>
        <dbReference type="PROSITE" id="PS50850"/>
    </source>
</evidence>
<keyword evidence="4 7" id="KW-0812">Transmembrane</keyword>
<evidence type="ECO:0000256" key="2">
    <source>
        <dbReference type="ARBA" id="ARBA00022448"/>
    </source>
</evidence>
<feature type="transmembrane region" description="Helical" evidence="7">
    <location>
        <begin position="397"/>
        <end position="415"/>
    </location>
</feature>
<dbReference type="CDD" id="cd17502">
    <property type="entry name" value="MFS_Azr1_MDR_like"/>
    <property type="match status" value="1"/>
</dbReference>
<keyword evidence="6 7" id="KW-0472">Membrane</keyword>
<feature type="transmembrane region" description="Helical" evidence="7">
    <location>
        <begin position="191"/>
        <end position="212"/>
    </location>
</feature>
<comment type="subcellular location">
    <subcellularLocation>
        <location evidence="1">Cell membrane</location>
        <topology evidence="1">Multi-pass membrane protein</topology>
    </subcellularLocation>
</comment>
<dbReference type="PROSITE" id="PS50850">
    <property type="entry name" value="MFS"/>
    <property type="match status" value="1"/>
</dbReference>
<feature type="transmembrane region" description="Helical" evidence="7">
    <location>
        <begin position="42"/>
        <end position="61"/>
    </location>
</feature>
<feature type="transmembrane region" description="Helical" evidence="7">
    <location>
        <begin position="98"/>
        <end position="119"/>
    </location>
</feature>
<feature type="transmembrane region" description="Helical" evidence="7">
    <location>
        <begin position="298"/>
        <end position="320"/>
    </location>
</feature>
<protein>
    <submittedName>
        <fullName evidence="9">EmrB/QacA subfamily drug resistance transporter</fullName>
    </submittedName>
</protein>
<dbReference type="InterPro" id="IPR020846">
    <property type="entry name" value="MFS_dom"/>
</dbReference>
<evidence type="ECO:0000256" key="1">
    <source>
        <dbReference type="ARBA" id="ARBA00004651"/>
    </source>
</evidence>
<feature type="transmembrane region" description="Helical" evidence="7">
    <location>
        <begin position="435"/>
        <end position="455"/>
    </location>
</feature>
<name>A0ABS4GUK7_9BACL</name>